<keyword evidence="5" id="KW-1185">Reference proteome</keyword>
<dbReference type="RefSeq" id="WP_231003048.1">
    <property type="nucleotide sequence ID" value="NZ_JAJNEC010000004.1"/>
</dbReference>
<evidence type="ECO:0000256" key="2">
    <source>
        <dbReference type="ARBA" id="ARBA00022729"/>
    </source>
</evidence>
<dbReference type="PROSITE" id="PS51677">
    <property type="entry name" value="NODB"/>
    <property type="match status" value="1"/>
</dbReference>
<dbReference type="PANTHER" id="PTHR34216">
    <property type="match status" value="1"/>
</dbReference>
<dbReference type="SUPFAM" id="SSF88713">
    <property type="entry name" value="Glycoside hydrolase/deacetylase"/>
    <property type="match status" value="1"/>
</dbReference>
<dbReference type="Gene3D" id="3.20.20.370">
    <property type="entry name" value="Glycoside hydrolase/deacetylase"/>
    <property type="match status" value="1"/>
</dbReference>
<organism evidence="4 5">
    <name type="scientific">Niabella pedocola</name>
    <dbReference type="NCBI Taxonomy" id="1752077"/>
    <lineage>
        <taxon>Bacteria</taxon>
        <taxon>Pseudomonadati</taxon>
        <taxon>Bacteroidota</taxon>
        <taxon>Chitinophagia</taxon>
        <taxon>Chitinophagales</taxon>
        <taxon>Chitinophagaceae</taxon>
        <taxon>Niabella</taxon>
    </lineage>
</organism>
<accession>A0ABS8PM17</accession>
<comment type="subcellular location">
    <subcellularLocation>
        <location evidence="1">Secreted</location>
    </subcellularLocation>
</comment>
<dbReference type="InterPro" id="IPR002509">
    <property type="entry name" value="NODB_dom"/>
</dbReference>
<keyword evidence="2" id="KW-0732">Signal</keyword>
<dbReference type="Pfam" id="PF01522">
    <property type="entry name" value="Polysacc_deac_1"/>
    <property type="match status" value="1"/>
</dbReference>
<dbReference type="InterPro" id="IPR051398">
    <property type="entry name" value="Polysacch_Deacetylase"/>
</dbReference>
<dbReference type="InterPro" id="IPR011330">
    <property type="entry name" value="Glyco_hydro/deAcase_b/a-brl"/>
</dbReference>
<reference evidence="4 5" key="1">
    <citation type="submission" date="2021-11" db="EMBL/GenBank/DDBJ databases">
        <title>Genomic of Niabella pedocola.</title>
        <authorList>
            <person name="Wu T."/>
        </authorList>
    </citation>
    <scope>NUCLEOTIDE SEQUENCE [LARGE SCALE GENOMIC DNA]</scope>
    <source>
        <strain evidence="4 5">JCM 31011</strain>
    </source>
</reference>
<dbReference type="PANTHER" id="PTHR34216:SF3">
    <property type="entry name" value="POLY-BETA-1,6-N-ACETYL-D-GLUCOSAMINE N-DEACETYLASE"/>
    <property type="match status" value="1"/>
</dbReference>
<dbReference type="Proteomes" id="UP001199816">
    <property type="component" value="Unassembled WGS sequence"/>
</dbReference>
<evidence type="ECO:0000256" key="1">
    <source>
        <dbReference type="ARBA" id="ARBA00004613"/>
    </source>
</evidence>
<name>A0ABS8PM17_9BACT</name>
<evidence type="ECO:0000313" key="4">
    <source>
        <dbReference type="EMBL" id="MCD2422145.1"/>
    </source>
</evidence>
<comment type="caution">
    <text evidence="4">The sequence shown here is derived from an EMBL/GenBank/DDBJ whole genome shotgun (WGS) entry which is preliminary data.</text>
</comment>
<feature type="domain" description="NodB homology" evidence="3">
    <location>
        <begin position="126"/>
        <end position="289"/>
    </location>
</feature>
<dbReference type="EMBL" id="JAJNEC010000004">
    <property type="protein sequence ID" value="MCD2422145.1"/>
    <property type="molecule type" value="Genomic_DNA"/>
</dbReference>
<proteinExistence type="predicted"/>
<evidence type="ECO:0000313" key="5">
    <source>
        <dbReference type="Proteomes" id="UP001199816"/>
    </source>
</evidence>
<gene>
    <name evidence="4" type="ORF">LQ567_05180</name>
</gene>
<dbReference type="CDD" id="cd10918">
    <property type="entry name" value="CE4_NodB_like_5s_6s"/>
    <property type="match status" value="1"/>
</dbReference>
<protein>
    <submittedName>
        <fullName evidence="4">Polysaccharide deacetylase family protein</fullName>
    </submittedName>
</protein>
<evidence type="ECO:0000259" key="3">
    <source>
        <dbReference type="PROSITE" id="PS51677"/>
    </source>
</evidence>
<sequence length="289" mass="33536">MKRVKQLKVGIPLYCSFVLIFLYPRGAHEIKDIAPAVQDRGWTVRLTGLMDPDVTASNSSFYQPPVLCYHQVRNRLPSDTKHDRSYIVSLTTFHEHMKMLKDSGYHTILPDQWIAFLKRGVLLPKKCFILTFDDGTRGQFENALPELDRYGFKAVFFIMTVSVDKSRYMTGTQLRHLADEGHVIGCHTWDHHDVRFYKQADWFVQLVQPTQQLERLTGSRIRYFAYPFGSWNKAAIQQLINDDYELAFQLYGPVNPEAPAFTVRRILVDGSWNTNQLERAIGLFNSNNR</sequence>